<dbReference type="Gene3D" id="3.90.1410.10">
    <property type="entry name" value="set domain protein methyltransferase, domain 1"/>
    <property type="match status" value="2"/>
</dbReference>
<dbReference type="InterPro" id="IPR001214">
    <property type="entry name" value="SET_dom"/>
</dbReference>
<sequence>MSAWITFVAWCAARGLQDVPLTLDERGARGLTATRPLESGDTLIAVPDALLITGAKCRRVLKRGSVALDACQDHVTEMRNKMDSEYKEAQKVWGQSEGDGSSLVYRDFVWAWLCGTLRDANLPTTGTHPHPLVNTRCIYLDTDGKGKRDDNIALAPFLDFLNHSSRAQVRAAYNHKQRAYVITTDTPYTVGQEVFIRYGNHSNAFLLAEYGFVERDNPFNTVNLDHAFATMRVDGESDEERQAKLDYLATHGYLNDYDIVVGDYNYRLLCALRLRCLPCPQLPLESNASVAKWHQVIYEGKEMVSIENERAMHKALVSLLQNALAEARRKKQHLAQLDTNAQQARESILQVWSETIDILTRSLADIENNEVMV</sequence>
<proteinExistence type="predicted"/>
<dbReference type="GO" id="GO:0016279">
    <property type="term" value="F:protein-lysine N-methyltransferase activity"/>
    <property type="evidence" value="ECO:0007669"/>
    <property type="project" value="UniProtKB-ARBA"/>
</dbReference>
<evidence type="ECO:0000313" key="8">
    <source>
        <dbReference type="Proteomes" id="UP000242875"/>
    </source>
</evidence>
<keyword evidence="8" id="KW-1185">Reference proteome</keyword>
<protein>
    <recommendedName>
        <fullName evidence="6">SET domain-containing protein</fullName>
    </recommendedName>
</protein>
<evidence type="ECO:0000313" key="7">
    <source>
        <dbReference type="EMBL" id="OZJ03199.1"/>
    </source>
</evidence>
<feature type="signal peptide" evidence="5">
    <location>
        <begin position="1"/>
        <end position="15"/>
    </location>
</feature>
<reference evidence="7 8" key="1">
    <citation type="journal article" date="2017" name="Mycologia">
        <title>Bifiguratus adelaidae, gen. et sp. nov., a new member of Mucoromycotina in endophytic and soil-dwelling habitats.</title>
        <authorList>
            <person name="Torres-Cruz T.J."/>
            <person name="Billingsley Tobias T.L."/>
            <person name="Almatruk M."/>
            <person name="Hesse C."/>
            <person name="Kuske C.R."/>
            <person name="Desiro A."/>
            <person name="Benucci G.M."/>
            <person name="Bonito G."/>
            <person name="Stajich J.E."/>
            <person name="Dunlap C."/>
            <person name="Arnold A.E."/>
            <person name="Porras-Alfaro A."/>
        </authorList>
    </citation>
    <scope>NUCLEOTIDE SEQUENCE [LARGE SCALE GENOMIC DNA]</scope>
    <source>
        <strain evidence="7 8">AZ0501</strain>
    </source>
</reference>
<dbReference type="EMBL" id="MVBO01000098">
    <property type="protein sequence ID" value="OZJ03199.1"/>
    <property type="molecule type" value="Genomic_DNA"/>
</dbReference>
<dbReference type="PROSITE" id="PS50280">
    <property type="entry name" value="SET"/>
    <property type="match status" value="1"/>
</dbReference>
<evidence type="ECO:0000259" key="6">
    <source>
        <dbReference type="PROSITE" id="PS50280"/>
    </source>
</evidence>
<organism evidence="7 8">
    <name type="scientific">Bifiguratus adelaidae</name>
    <dbReference type="NCBI Taxonomy" id="1938954"/>
    <lineage>
        <taxon>Eukaryota</taxon>
        <taxon>Fungi</taxon>
        <taxon>Fungi incertae sedis</taxon>
        <taxon>Mucoromycota</taxon>
        <taxon>Mucoromycotina</taxon>
        <taxon>Endogonomycetes</taxon>
        <taxon>Endogonales</taxon>
        <taxon>Endogonales incertae sedis</taxon>
        <taxon>Bifiguratus</taxon>
    </lineage>
</organism>
<evidence type="ECO:0000256" key="5">
    <source>
        <dbReference type="SAM" id="SignalP"/>
    </source>
</evidence>
<dbReference type="InterPro" id="IPR046341">
    <property type="entry name" value="SET_dom_sf"/>
</dbReference>
<dbReference type="PANTHER" id="PTHR13271">
    <property type="entry name" value="UNCHARACTERIZED PUTATIVE METHYLTRANSFERASE"/>
    <property type="match status" value="1"/>
</dbReference>
<keyword evidence="5" id="KW-0732">Signal</keyword>
<dbReference type="Pfam" id="PF00856">
    <property type="entry name" value="SET"/>
    <property type="match status" value="1"/>
</dbReference>
<evidence type="ECO:0000256" key="2">
    <source>
        <dbReference type="ARBA" id="ARBA00022679"/>
    </source>
</evidence>
<comment type="caution">
    <text evidence="7">The sequence shown here is derived from an EMBL/GenBank/DDBJ whole genome shotgun (WGS) entry which is preliminary data.</text>
</comment>
<feature type="domain" description="SET" evidence="6">
    <location>
        <begin position="14"/>
        <end position="199"/>
    </location>
</feature>
<dbReference type="Gene3D" id="3.90.1420.10">
    <property type="entry name" value="Rubisco LSMT, substrate-binding domain"/>
    <property type="match status" value="1"/>
</dbReference>
<keyword evidence="2" id="KW-0808">Transferase</keyword>
<evidence type="ECO:0000256" key="3">
    <source>
        <dbReference type="ARBA" id="ARBA00022691"/>
    </source>
</evidence>
<dbReference type="PANTHER" id="PTHR13271:SF47">
    <property type="entry name" value="ACTIN-HISTIDINE N-METHYLTRANSFERASE"/>
    <property type="match status" value="1"/>
</dbReference>
<keyword evidence="4" id="KW-0175">Coiled coil</keyword>
<dbReference type="AlphaFoldDB" id="A0A261XXV6"/>
<keyword evidence="1" id="KW-0489">Methyltransferase</keyword>
<dbReference type="Pfam" id="PF09273">
    <property type="entry name" value="Rubis-subs-bind"/>
    <property type="match status" value="1"/>
</dbReference>
<dbReference type="InterPro" id="IPR036464">
    <property type="entry name" value="Rubisco_LSMT_subst-bd_sf"/>
</dbReference>
<dbReference type="GO" id="GO:0032259">
    <property type="term" value="P:methylation"/>
    <property type="evidence" value="ECO:0007669"/>
    <property type="project" value="UniProtKB-KW"/>
</dbReference>
<dbReference type="SUPFAM" id="SSF82199">
    <property type="entry name" value="SET domain"/>
    <property type="match status" value="1"/>
</dbReference>
<dbReference type="Proteomes" id="UP000242875">
    <property type="component" value="Unassembled WGS sequence"/>
</dbReference>
<keyword evidence="3" id="KW-0949">S-adenosyl-L-methionine</keyword>
<accession>A0A261XXV6</accession>
<dbReference type="InterPro" id="IPR050600">
    <property type="entry name" value="SETD3_SETD6_MTase"/>
</dbReference>
<dbReference type="OrthoDB" id="341421at2759"/>
<name>A0A261XXV6_9FUNG</name>
<evidence type="ECO:0000256" key="4">
    <source>
        <dbReference type="SAM" id="Coils"/>
    </source>
</evidence>
<dbReference type="InterPro" id="IPR015353">
    <property type="entry name" value="Rubisco_LSMT_subst-bd"/>
</dbReference>
<feature type="chain" id="PRO_5011994857" description="SET domain-containing protein" evidence="5">
    <location>
        <begin position="16"/>
        <end position="373"/>
    </location>
</feature>
<gene>
    <name evidence="7" type="ORF">BZG36_05023</name>
</gene>
<evidence type="ECO:0000256" key="1">
    <source>
        <dbReference type="ARBA" id="ARBA00022603"/>
    </source>
</evidence>
<feature type="coiled-coil region" evidence="4">
    <location>
        <begin position="317"/>
        <end position="369"/>
    </location>
</feature>